<organism evidence="1">
    <name type="scientific">Alectorobius mimon</name>
    <dbReference type="NCBI Taxonomy" id="360319"/>
    <lineage>
        <taxon>Eukaryota</taxon>
        <taxon>Metazoa</taxon>
        <taxon>Ecdysozoa</taxon>
        <taxon>Arthropoda</taxon>
        <taxon>Chelicerata</taxon>
        <taxon>Arachnida</taxon>
        <taxon>Acari</taxon>
        <taxon>Parasitiformes</taxon>
        <taxon>Ixodida</taxon>
        <taxon>Ixodoidea</taxon>
        <taxon>Argasidae</taxon>
        <taxon>Ornithodorinae</taxon>
        <taxon>Alectorobius</taxon>
    </lineage>
</organism>
<sequence length="125" mass="13685">WKEPEDGQHWERYELALSAKKGGAAHHIKTQEFGSGTTCKEGRCLTQMSGLTGLEAGTQYIITVKPFMKNIKSFIEQYSEITCEIPKGQRAGPRGKKGGTESLQGSGVMVLSTFAVFITFLAKVL</sequence>
<protein>
    <submittedName>
        <fullName evidence="1">Uncharacterized protein</fullName>
    </submittedName>
</protein>
<dbReference type="AlphaFoldDB" id="A0A147BA33"/>
<dbReference type="InterPro" id="IPR003961">
    <property type="entry name" value="FN3_dom"/>
</dbReference>
<proteinExistence type="predicted"/>
<dbReference type="EMBL" id="GEIB01000182">
    <property type="protein sequence ID" value="JAR87611.1"/>
    <property type="molecule type" value="Transcribed_RNA"/>
</dbReference>
<reference evidence="1" key="1">
    <citation type="submission" date="2016-03" db="EMBL/GenBank/DDBJ databases">
        <title>Gut transcriptome analysis on engorged females of Ornithodoros mimon (Acari: Argasidae) and phylogenetic inferences of soft ticks.</title>
        <authorList>
            <person name="Landulfo G.A."/>
            <person name="Giovanni D."/>
            <person name="Carvalho E."/>
            <person name="Junqueira-de-Azevedo I."/>
            <person name="Patane J."/>
            <person name="Mendoca R."/>
            <person name="Barros-Battesti D."/>
        </authorList>
    </citation>
    <scope>NUCLEOTIDE SEQUENCE</scope>
    <source>
        <strain evidence="1">Females</strain>
        <tissue evidence="1">Gut</tissue>
    </source>
</reference>
<name>A0A147BA33_9ACAR</name>
<evidence type="ECO:0000313" key="1">
    <source>
        <dbReference type="EMBL" id="JAR87611.1"/>
    </source>
</evidence>
<accession>A0A147BA33</accession>
<feature type="non-terminal residue" evidence="1">
    <location>
        <position position="1"/>
    </location>
</feature>
<dbReference type="CDD" id="cd00063">
    <property type="entry name" value="FN3"/>
    <property type="match status" value="1"/>
</dbReference>